<evidence type="ECO:0000256" key="1">
    <source>
        <dbReference type="ARBA" id="ARBA00022723"/>
    </source>
</evidence>
<accession>A0A8V1AJN5</accession>
<dbReference type="PROSITE" id="PS01359">
    <property type="entry name" value="ZF_PHD_1"/>
    <property type="match status" value="1"/>
</dbReference>
<dbReference type="InterPro" id="IPR019786">
    <property type="entry name" value="Zinc_finger_PHD-type_CS"/>
</dbReference>
<evidence type="ECO:0000259" key="7">
    <source>
        <dbReference type="PROSITE" id="PS51805"/>
    </source>
</evidence>
<evidence type="ECO:0000256" key="3">
    <source>
        <dbReference type="ARBA" id="ARBA00022833"/>
    </source>
</evidence>
<keyword evidence="3" id="KW-0862">Zinc</keyword>
<dbReference type="InterPro" id="IPR051188">
    <property type="entry name" value="PHD-type_Zinc_Finger"/>
</dbReference>
<evidence type="ECO:0000256" key="4">
    <source>
        <dbReference type="PROSITE-ProRule" id="PRU00175"/>
    </source>
</evidence>
<dbReference type="InterPro" id="IPR013083">
    <property type="entry name" value="Znf_RING/FYVE/PHD"/>
</dbReference>
<gene>
    <name evidence="8" type="primary">LOC101750143</name>
</gene>
<keyword evidence="2 4" id="KW-0863">Zinc-finger</keyword>
<evidence type="ECO:0008006" key="10">
    <source>
        <dbReference type="Google" id="ProtNLM"/>
    </source>
</evidence>
<dbReference type="PANTHER" id="PTHR12420">
    <property type="entry name" value="PHD FINGER PROTEIN"/>
    <property type="match status" value="1"/>
</dbReference>
<dbReference type="GO" id="GO:0008270">
    <property type="term" value="F:zinc ion binding"/>
    <property type="evidence" value="ECO:0007669"/>
    <property type="project" value="UniProtKB-KW"/>
</dbReference>
<dbReference type="PROSITE" id="PS50089">
    <property type="entry name" value="ZF_RING_2"/>
    <property type="match status" value="1"/>
</dbReference>
<dbReference type="Proteomes" id="UP000000539">
    <property type="component" value="Chromosome 19"/>
</dbReference>
<keyword evidence="1" id="KW-0479">Metal-binding</keyword>
<organism evidence="8 9">
    <name type="scientific">Gallus gallus</name>
    <name type="common">Chicken</name>
    <dbReference type="NCBI Taxonomy" id="9031"/>
    <lineage>
        <taxon>Eukaryota</taxon>
        <taxon>Metazoa</taxon>
        <taxon>Chordata</taxon>
        <taxon>Craniata</taxon>
        <taxon>Vertebrata</taxon>
        <taxon>Euteleostomi</taxon>
        <taxon>Archelosauria</taxon>
        <taxon>Archosauria</taxon>
        <taxon>Dinosauria</taxon>
        <taxon>Saurischia</taxon>
        <taxon>Theropoda</taxon>
        <taxon>Coelurosauria</taxon>
        <taxon>Aves</taxon>
        <taxon>Neognathae</taxon>
        <taxon>Galloanserae</taxon>
        <taxon>Galliformes</taxon>
        <taxon>Phasianidae</taxon>
        <taxon>Phasianinae</taxon>
        <taxon>Gallus</taxon>
    </lineage>
</organism>
<reference evidence="8" key="1">
    <citation type="submission" date="2020-11" db="EMBL/GenBank/DDBJ databases">
        <title>Gallus gallus (Chicken) genome, bGalGal1, GRCg7b, maternal haplotype autosomes + Z &amp; W.</title>
        <authorList>
            <person name="Warren W."/>
            <person name="Formenti G."/>
            <person name="Fedrigo O."/>
            <person name="Haase B."/>
            <person name="Mountcastle J."/>
            <person name="Balacco J."/>
            <person name="Tracey A."/>
            <person name="Schneider V."/>
            <person name="Okimoto R."/>
            <person name="Cheng H."/>
            <person name="Hawken R."/>
            <person name="Howe K."/>
            <person name="Jarvis E.D."/>
        </authorList>
    </citation>
    <scope>NUCLEOTIDE SEQUENCE [LARGE SCALE GENOMIC DNA]</scope>
    <source>
        <strain evidence="8">Broiler</strain>
    </source>
</reference>
<dbReference type="Ensembl" id="ENSGALT00010071663.1">
    <property type="protein sequence ID" value="ENSGALP00010044353.1"/>
    <property type="gene ID" value="ENSGALG00010029637.1"/>
</dbReference>
<protein>
    <recommendedName>
        <fullName evidence="10">PHD-type domain-containing protein</fullName>
    </recommendedName>
</protein>
<dbReference type="InterPro" id="IPR034732">
    <property type="entry name" value="EPHD"/>
</dbReference>
<reference evidence="8" key="3">
    <citation type="submission" date="2025-09" db="UniProtKB">
        <authorList>
            <consortium name="Ensembl"/>
        </authorList>
    </citation>
    <scope>IDENTIFICATION</scope>
    <source>
        <strain evidence="8">broiler</strain>
    </source>
</reference>
<name>A0A8V1AJN5_CHICK</name>
<dbReference type="InterPro" id="IPR001965">
    <property type="entry name" value="Znf_PHD"/>
</dbReference>
<dbReference type="Gene3D" id="3.30.40.10">
    <property type="entry name" value="Zinc/RING finger domain, C3HC4 (zinc finger)"/>
    <property type="match status" value="2"/>
</dbReference>
<feature type="domain" description="RING-type" evidence="6">
    <location>
        <begin position="199"/>
        <end position="248"/>
    </location>
</feature>
<dbReference type="PANTHER" id="PTHR12420:SF47">
    <property type="entry name" value="PHD FINGER PROTEIN 7"/>
    <property type="match status" value="1"/>
</dbReference>
<proteinExistence type="predicted"/>
<dbReference type="InterPro" id="IPR001841">
    <property type="entry name" value="Znf_RING"/>
</dbReference>
<dbReference type="InterPro" id="IPR059102">
    <property type="entry name" value="PHD_PHF7/G2E3-like"/>
</dbReference>
<keyword evidence="9" id="KW-1185">Reference proteome</keyword>
<reference evidence="8" key="2">
    <citation type="submission" date="2025-08" db="UniProtKB">
        <authorList>
            <consortium name="Ensembl"/>
        </authorList>
    </citation>
    <scope>IDENTIFICATION</scope>
    <source>
        <strain evidence="8">broiler</strain>
    </source>
</reference>
<feature type="compositionally biased region" description="Basic and acidic residues" evidence="5">
    <location>
        <begin position="28"/>
        <end position="52"/>
    </location>
</feature>
<dbReference type="AlphaFoldDB" id="A0A8V1AJN5"/>
<sequence>MDPRSQCLSAPQANPSTHRPAARRRARATPEREPSPPKKKQRVSEDEGECRASPEGTSLCHVLVSPCCHAWGDIALVLMAGCGLCKRTDYDPDIYGETCRQDRLCVHENCLVSPNPRPPALCQPLPPRRSNSSPLVCCVCRQRGASVRCHRRRCSRTFHYPCGRERGCVSQFFGEYRSFCWQHRPTQQVQPLRQQRPQCAICLEAVQGRPCYRTLICPSCTSAHFHRHCIQGQALRAALHHFRCPLCQDMQTFQAEMFRLGIKIPDRDAAWEEEGAFNELYQRHNSCDASLCLCSLGRDYSNNTGPWRMLLCSSCASCGTHQRCSAIPEDSESWECSGCSGVGTGKKCSTGSP</sequence>
<dbReference type="InterPro" id="IPR011011">
    <property type="entry name" value="Znf_FYVE_PHD"/>
</dbReference>
<feature type="compositionally biased region" description="Polar residues" evidence="5">
    <location>
        <begin position="1"/>
        <end position="14"/>
    </location>
</feature>
<dbReference type="PROSITE" id="PS51805">
    <property type="entry name" value="EPHD"/>
    <property type="match status" value="1"/>
</dbReference>
<dbReference type="SMART" id="SM00249">
    <property type="entry name" value="PHD"/>
    <property type="match status" value="3"/>
</dbReference>
<dbReference type="Pfam" id="PF13771">
    <property type="entry name" value="zf-HC5HC2H"/>
    <property type="match status" value="1"/>
</dbReference>
<dbReference type="Pfam" id="PF26054">
    <property type="entry name" value="PHD_G2E3"/>
    <property type="match status" value="1"/>
</dbReference>
<evidence type="ECO:0000313" key="9">
    <source>
        <dbReference type="Proteomes" id="UP000000539"/>
    </source>
</evidence>
<dbReference type="GeneTree" id="ENSGT00950000182865"/>
<evidence type="ECO:0000259" key="6">
    <source>
        <dbReference type="PROSITE" id="PS50089"/>
    </source>
</evidence>
<evidence type="ECO:0000256" key="5">
    <source>
        <dbReference type="SAM" id="MobiDB-lite"/>
    </source>
</evidence>
<dbReference type="OrthoDB" id="512616at2759"/>
<evidence type="ECO:0000313" key="8">
    <source>
        <dbReference type="Ensembl" id="ENSGALP00010044353.1"/>
    </source>
</evidence>
<evidence type="ECO:0000256" key="2">
    <source>
        <dbReference type="ARBA" id="ARBA00022771"/>
    </source>
</evidence>
<dbReference type="GO" id="GO:0005634">
    <property type="term" value="C:nucleus"/>
    <property type="evidence" value="ECO:0000318"/>
    <property type="project" value="GO_Central"/>
</dbReference>
<feature type="domain" description="PHD-type" evidence="7">
    <location>
        <begin position="135"/>
        <end position="184"/>
    </location>
</feature>
<feature type="region of interest" description="Disordered" evidence="5">
    <location>
        <begin position="1"/>
        <end position="54"/>
    </location>
</feature>
<dbReference type="SUPFAM" id="SSF57903">
    <property type="entry name" value="FYVE/PHD zinc finger"/>
    <property type="match status" value="1"/>
</dbReference>